<dbReference type="PANTHER" id="PTHR35317:SF11">
    <property type="entry name" value="CCHC-TYPE DOMAIN-CONTAINING PROTEIN"/>
    <property type="match status" value="1"/>
</dbReference>
<proteinExistence type="predicted"/>
<dbReference type="EMBL" id="JACGWJ010000016">
    <property type="protein sequence ID" value="KAL0361584.1"/>
    <property type="molecule type" value="Genomic_DNA"/>
</dbReference>
<organism evidence="2">
    <name type="scientific">Sesamum radiatum</name>
    <name type="common">Black benniseed</name>
    <dbReference type="NCBI Taxonomy" id="300843"/>
    <lineage>
        <taxon>Eukaryota</taxon>
        <taxon>Viridiplantae</taxon>
        <taxon>Streptophyta</taxon>
        <taxon>Embryophyta</taxon>
        <taxon>Tracheophyta</taxon>
        <taxon>Spermatophyta</taxon>
        <taxon>Magnoliopsida</taxon>
        <taxon>eudicotyledons</taxon>
        <taxon>Gunneridae</taxon>
        <taxon>Pentapetalae</taxon>
        <taxon>asterids</taxon>
        <taxon>lamiids</taxon>
        <taxon>Lamiales</taxon>
        <taxon>Pedaliaceae</taxon>
        <taxon>Sesamum</taxon>
    </lineage>
</organism>
<sequence>MKESESIKEYSNRLLDIANRIRLLGSAFNDSRIVQKILVTVPEKFEASISALESTKDLTQISLAEILNALQAQEQRRAKRQESVVERALLAKHQDNVRNNKKKFSKRNQNPTGELGNNKAGVKKGSYPPCRHCNRKGHPPFKCWRRPDAKCTKCNQMGHEAVICKARINNKVKRLRLLIRRRKINCLWLHASWAINQMKASSLTVVAPTI</sequence>
<evidence type="ECO:0000313" key="2">
    <source>
        <dbReference type="EMBL" id="KAL0361584.1"/>
    </source>
</evidence>
<evidence type="ECO:0008006" key="3">
    <source>
        <dbReference type="Google" id="ProtNLM"/>
    </source>
</evidence>
<reference evidence="2" key="2">
    <citation type="journal article" date="2024" name="Plant">
        <title>Genomic evolution and insights into agronomic trait innovations of Sesamum species.</title>
        <authorList>
            <person name="Miao H."/>
            <person name="Wang L."/>
            <person name="Qu L."/>
            <person name="Liu H."/>
            <person name="Sun Y."/>
            <person name="Le M."/>
            <person name="Wang Q."/>
            <person name="Wei S."/>
            <person name="Zheng Y."/>
            <person name="Lin W."/>
            <person name="Duan Y."/>
            <person name="Cao H."/>
            <person name="Xiong S."/>
            <person name="Wang X."/>
            <person name="Wei L."/>
            <person name="Li C."/>
            <person name="Ma Q."/>
            <person name="Ju M."/>
            <person name="Zhao R."/>
            <person name="Li G."/>
            <person name="Mu C."/>
            <person name="Tian Q."/>
            <person name="Mei H."/>
            <person name="Zhang T."/>
            <person name="Gao T."/>
            <person name="Zhang H."/>
        </authorList>
    </citation>
    <scope>NUCLEOTIDE SEQUENCE</scope>
    <source>
        <strain evidence="2">G02</strain>
    </source>
</reference>
<dbReference type="Pfam" id="PF14223">
    <property type="entry name" value="Retrotran_gag_2"/>
    <property type="match status" value="1"/>
</dbReference>
<dbReference type="PANTHER" id="PTHR35317">
    <property type="entry name" value="OS04G0629600 PROTEIN"/>
    <property type="match status" value="1"/>
</dbReference>
<gene>
    <name evidence="2" type="ORF">Sradi_3842900</name>
</gene>
<reference evidence="2" key="1">
    <citation type="submission" date="2020-06" db="EMBL/GenBank/DDBJ databases">
        <authorList>
            <person name="Li T."/>
            <person name="Hu X."/>
            <person name="Zhang T."/>
            <person name="Song X."/>
            <person name="Zhang H."/>
            <person name="Dai N."/>
            <person name="Sheng W."/>
            <person name="Hou X."/>
            <person name="Wei L."/>
        </authorList>
    </citation>
    <scope>NUCLEOTIDE SEQUENCE</scope>
    <source>
        <strain evidence="2">G02</strain>
        <tissue evidence="2">Leaf</tissue>
    </source>
</reference>
<dbReference type="Gene3D" id="4.10.60.10">
    <property type="entry name" value="Zinc finger, CCHC-type"/>
    <property type="match status" value="1"/>
</dbReference>
<dbReference type="GO" id="GO:0003676">
    <property type="term" value="F:nucleic acid binding"/>
    <property type="evidence" value="ECO:0007669"/>
    <property type="project" value="InterPro"/>
</dbReference>
<dbReference type="SUPFAM" id="SSF57756">
    <property type="entry name" value="Retrovirus zinc finger-like domains"/>
    <property type="match status" value="1"/>
</dbReference>
<protein>
    <recommendedName>
        <fullName evidence="3">Retrovirus-related Pol polyprotein from transposon TNT 1-94</fullName>
    </recommendedName>
</protein>
<name>A0AAW2Q129_SESRA</name>
<dbReference type="AlphaFoldDB" id="A0AAW2Q129"/>
<dbReference type="GO" id="GO:0008270">
    <property type="term" value="F:zinc ion binding"/>
    <property type="evidence" value="ECO:0007669"/>
    <property type="project" value="InterPro"/>
</dbReference>
<accession>A0AAW2Q129</accession>
<evidence type="ECO:0000256" key="1">
    <source>
        <dbReference type="SAM" id="MobiDB-lite"/>
    </source>
</evidence>
<feature type="region of interest" description="Disordered" evidence="1">
    <location>
        <begin position="96"/>
        <end position="120"/>
    </location>
</feature>
<dbReference type="InterPro" id="IPR036875">
    <property type="entry name" value="Znf_CCHC_sf"/>
</dbReference>
<comment type="caution">
    <text evidence="2">The sequence shown here is derived from an EMBL/GenBank/DDBJ whole genome shotgun (WGS) entry which is preliminary data.</text>
</comment>